<evidence type="ECO:0000256" key="3">
    <source>
        <dbReference type="ARBA" id="ARBA00023163"/>
    </source>
</evidence>
<keyword evidence="2 4" id="KW-0238">DNA-binding</keyword>
<dbReference type="Gene3D" id="1.10.357.10">
    <property type="entry name" value="Tetracycline Repressor, domain 2"/>
    <property type="match status" value="1"/>
</dbReference>
<dbReference type="InterPro" id="IPR009057">
    <property type="entry name" value="Homeodomain-like_sf"/>
</dbReference>
<dbReference type="InterPro" id="IPR011075">
    <property type="entry name" value="TetR_C"/>
</dbReference>
<dbReference type="Proteomes" id="UP000235861">
    <property type="component" value="Unassembled WGS sequence"/>
</dbReference>
<reference evidence="6 7" key="1">
    <citation type="submission" date="2017-11" db="EMBL/GenBank/DDBJ databases">
        <title>Draft genome sequence of environmental isolate Aeromonas cavernicola sp. nov. MDC 2508.</title>
        <authorList>
            <person name="Colston S.M."/>
            <person name="Navarro A."/>
            <person name="Martinez-Murcia A.J."/>
            <person name="Graf J."/>
        </authorList>
    </citation>
    <scope>NUCLEOTIDE SEQUENCE [LARGE SCALE GENOMIC DNA]</scope>
    <source>
        <strain evidence="6 7">MDC 2508</strain>
    </source>
</reference>
<dbReference type="PANTHER" id="PTHR47506">
    <property type="entry name" value="TRANSCRIPTIONAL REGULATORY PROTEIN"/>
    <property type="match status" value="1"/>
</dbReference>
<dbReference type="InterPro" id="IPR036271">
    <property type="entry name" value="Tet_transcr_reg_TetR-rel_C_sf"/>
</dbReference>
<organism evidence="6 7">
    <name type="scientific">Aeromonas cavernicola</name>
    <dbReference type="NCBI Taxonomy" id="1006623"/>
    <lineage>
        <taxon>Bacteria</taxon>
        <taxon>Pseudomonadati</taxon>
        <taxon>Pseudomonadota</taxon>
        <taxon>Gammaproteobacteria</taxon>
        <taxon>Aeromonadales</taxon>
        <taxon>Aeromonadaceae</taxon>
        <taxon>Aeromonas</taxon>
    </lineage>
</organism>
<evidence type="ECO:0000256" key="2">
    <source>
        <dbReference type="ARBA" id="ARBA00023125"/>
    </source>
</evidence>
<evidence type="ECO:0000313" key="7">
    <source>
        <dbReference type="Proteomes" id="UP000235861"/>
    </source>
</evidence>
<evidence type="ECO:0000256" key="4">
    <source>
        <dbReference type="PROSITE-ProRule" id="PRU00335"/>
    </source>
</evidence>
<evidence type="ECO:0000259" key="5">
    <source>
        <dbReference type="PROSITE" id="PS50977"/>
    </source>
</evidence>
<proteinExistence type="predicted"/>
<dbReference type="RefSeq" id="WP_100293375.1">
    <property type="nucleotide sequence ID" value="NZ_PGGC01000058.1"/>
</dbReference>
<dbReference type="OrthoDB" id="270177at2"/>
<dbReference type="SUPFAM" id="SSF46689">
    <property type="entry name" value="Homeodomain-like"/>
    <property type="match status" value="1"/>
</dbReference>
<dbReference type="Gene3D" id="1.10.10.60">
    <property type="entry name" value="Homeodomain-like"/>
    <property type="match status" value="1"/>
</dbReference>
<dbReference type="InterPro" id="IPR001647">
    <property type="entry name" value="HTH_TetR"/>
</dbReference>
<dbReference type="EMBL" id="PGGC01000058">
    <property type="protein sequence ID" value="PJG59618.1"/>
    <property type="molecule type" value="Genomic_DNA"/>
</dbReference>
<dbReference type="PROSITE" id="PS01081">
    <property type="entry name" value="HTH_TETR_1"/>
    <property type="match status" value="1"/>
</dbReference>
<dbReference type="SUPFAM" id="SSF48498">
    <property type="entry name" value="Tetracyclin repressor-like, C-terminal domain"/>
    <property type="match status" value="1"/>
</dbReference>
<dbReference type="PANTHER" id="PTHR47506:SF8">
    <property type="entry name" value="REPRESSOR OF PUTATIVE XENOBIOTIC REDUCTASE TETR FAMILY-RELATED"/>
    <property type="match status" value="1"/>
</dbReference>
<dbReference type="Pfam" id="PF16925">
    <property type="entry name" value="TetR_C_13"/>
    <property type="match status" value="1"/>
</dbReference>
<dbReference type="AlphaFoldDB" id="A0A2H9U6K9"/>
<dbReference type="GO" id="GO:0003677">
    <property type="term" value="F:DNA binding"/>
    <property type="evidence" value="ECO:0007669"/>
    <property type="project" value="UniProtKB-UniRule"/>
</dbReference>
<keyword evidence="3" id="KW-0804">Transcription</keyword>
<dbReference type="Pfam" id="PF00440">
    <property type="entry name" value="TetR_N"/>
    <property type="match status" value="1"/>
</dbReference>
<evidence type="ECO:0000313" key="6">
    <source>
        <dbReference type="EMBL" id="PJG59618.1"/>
    </source>
</evidence>
<feature type="domain" description="HTH tetR-type" evidence="5">
    <location>
        <begin position="5"/>
        <end position="65"/>
    </location>
</feature>
<keyword evidence="7" id="KW-1185">Reference proteome</keyword>
<accession>A0A2H9U6K9</accession>
<gene>
    <name evidence="6" type="ORF">CUC53_06350</name>
</gene>
<protein>
    <submittedName>
        <fullName evidence="6">TetR family transcriptional regulator</fullName>
    </submittedName>
</protein>
<dbReference type="PRINTS" id="PR00455">
    <property type="entry name" value="HTHTETR"/>
</dbReference>
<comment type="caution">
    <text evidence="6">The sequence shown here is derived from an EMBL/GenBank/DDBJ whole genome shotgun (WGS) entry which is preliminary data.</text>
</comment>
<sequence>MRIAEFDRDKVLQRAMEAFRAKGYAKTTMQELVTATGLHPGSIYAAFGSKRGLLLAAVDYYITLKTQHRIALMSGPSPLAGLRRYLLEVVEEQSAATCLVNRTVMELDQDEDLRERLLSIYHGLEQDFHQALTAAAKVGEIPANANIATLSTTLLVGVLGLVSLTPCRRNPALLTAVVDQLLASLQISQ</sequence>
<feature type="DNA-binding region" description="H-T-H motif" evidence="4">
    <location>
        <begin position="28"/>
        <end position="47"/>
    </location>
</feature>
<dbReference type="InterPro" id="IPR023772">
    <property type="entry name" value="DNA-bd_HTH_TetR-type_CS"/>
</dbReference>
<keyword evidence="1" id="KW-0805">Transcription regulation</keyword>
<dbReference type="PROSITE" id="PS50977">
    <property type="entry name" value="HTH_TETR_2"/>
    <property type="match status" value="1"/>
</dbReference>
<name>A0A2H9U6K9_9GAMM</name>
<evidence type="ECO:0000256" key="1">
    <source>
        <dbReference type="ARBA" id="ARBA00023015"/>
    </source>
</evidence>